<proteinExistence type="inferred from homology"/>
<dbReference type="GeneID" id="101854007"/>
<evidence type="ECO:0000256" key="6">
    <source>
        <dbReference type="SAM" id="Phobius"/>
    </source>
</evidence>
<dbReference type="Proteomes" id="UP000694888">
    <property type="component" value="Unplaced"/>
</dbReference>
<comment type="similarity">
    <text evidence="2">Belongs to the clarin family.</text>
</comment>
<evidence type="ECO:0000256" key="5">
    <source>
        <dbReference type="ARBA" id="ARBA00023136"/>
    </source>
</evidence>
<organism evidence="7 8">
    <name type="scientific">Aplysia californica</name>
    <name type="common">California sea hare</name>
    <dbReference type="NCBI Taxonomy" id="6500"/>
    <lineage>
        <taxon>Eukaryota</taxon>
        <taxon>Metazoa</taxon>
        <taxon>Spiralia</taxon>
        <taxon>Lophotrochozoa</taxon>
        <taxon>Mollusca</taxon>
        <taxon>Gastropoda</taxon>
        <taxon>Heterobranchia</taxon>
        <taxon>Euthyneura</taxon>
        <taxon>Tectipleura</taxon>
        <taxon>Aplysiida</taxon>
        <taxon>Aplysioidea</taxon>
        <taxon>Aplysiidae</taxon>
        <taxon>Aplysia</taxon>
    </lineage>
</organism>
<reference evidence="8" key="1">
    <citation type="submission" date="2025-08" db="UniProtKB">
        <authorList>
            <consortium name="RefSeq"/>
        </authorList>
    </citation>
    <scope>IDENTIFICATION</scope>
</reference>
<accession>A0ABM0JI18</accession>
<dbReference type="PANTHER" id="PTHR31548">
    <property type="entry name" value="CLARIN"/>
    <property type="match status" value="1"/>
</dbReference>
<sequence length="261" mass="28269">MVFAHRRAMGVSLFIAVIGVGLIVAAFSTDHWVISHPVGKEAENASEFLNHTGGEVSFGLFSGSSRLNYALGVRPVNLLIKCDTSENVCAYEGTDSLADMIRGYKNQSDTGSAHKSEEWFGLFSFPLYVTSLVMLVLALVSGLVTIGFTVFNVFGRPIETITGPSGLFVWNTLSLLFVLVGIGVYLGLFLSQLKKNVLTEGQNNSLTSEDRSDLDYSFYMVVGSAGAFFQNLILLAISGKKFSCSYSSSGEKEVDNGMILY</sequence>
<evidence type="ECO:0000313" key="8">
    <source>
        <dbReference type="RefSeq" id="XP_005094092.2"/>
    </source>
</evidence>
<dbReference type="RefSeq" id="XP_005094092.2">
    <property type="nucleotide sequence ID" value="XM_005094035.3"/>
</dbReference>
<protein>
    <submittedName>
        <fullName evidence="8">Uncharacterized protein LOC101854007</fullName>
    </submittedName>
</protein>
<keyword evidence="7" id="KW-1185">Reference proteome</keyword>
<evidence type="ECO:0000256" key="2">
    <source>
        <dbReference type="ARBA" id="ARBA00005787"/>
    </source>
</evidence>
<dbReference type="Pfam" id="PF25807">
    <property type="entry name" value="Clarin-2"/>
    <property type="match status" value="1"/>
</dbReference>
<dbReference type="InterPro" id="IPR026748">
    <property type="entry name" value="Clarin"/>
</dbReference>
<feature type="transmembrane region" description="Helical" evidence="6">
    <location>
        <begin position="167"/>
        <end position="190"/>
    </location>
</feature>
<feature type="transmembrane region" description="Helical" evidence="6">
    <location>
        <begin position="127"/>
        <end position="155"/>
    </location>
</feature>
<dbReference type="PANTHER" id="PTHR31548:SF1">
    <property type="entry name" value="LD47387P"/>
    <property type="match status" value="1"/>
</dbReference>
<gene>
    <name evidence="8" type="primary">LOC101854007</name>
</gene>
<keyword evidence="5 6" id="KW-0472">Membrane</keyword>
<feature type="transmembrane region" description="Helical" evidence="6">
    <location>
        <begin position="216"/>
        <end position="237"/>
    </location>
</feature>
<evidence type="ECO:0000313" key="7">
    <source>
        <dbReference type="Proteomes" id="UP000694888"/>
    </source>
</evidence>
<evidence type="ECO:0000256" key="3">
    <source>
        <dbReference type="ARBA" id="ARBA00022692"/>
    </source>
</evidence>
<evidence type="ECO:0000256" key="4">
    <source>
        <dbReference type="ARBA" id="ARBA00022989"/>
    </source>
</evidence>
<keyword evidence="4 6" id="KW-1133">Transmembrane helix</keyword>
<keyword evidence="3 6" id="KW-0812">Transmembrane</keyword>
<evidence type="ECO:0000256" key="1">
    <source>
        <dbReference type="ARBA" id="ARBA00004141"/>
    </source>
</evidence>
<dbReference type="Gene3D" id="1.20.140.150">
    <property type="match status" value="1"/>
</dbReference>
<name>A0ABM0JI18_APLCA</name>
<feature type="transmembrane region" description="Helical" evidence="6">
    <location>
        <begin position="7"/>
        <end position="27"/>
    </location>
</feature>
<comment type="subcellular location">
    <subcellularLocation>
        <location evidence="1">Membrane</location>
        <topology evidence="1">Multi-pass membrane protein</topology>
    </subcellularLocation>
</comment>